<dbReference type="OrthoDB" id="9795405at2"/>
<name>A0A1I5BRV0_9FLAO</name>
<dbReference type="PANTHER" id="PTHR42830">
    <property type="entry name" value="OSMOTICALLY INDUCIBLE FAMILY PROTEIN"/>
    <property type="match status" value="1"/>
</dbReference>
<proteinExistence type="predicted"/>
<dbReference type="SUPFAM" id="SSF82784">
    <property type="entry name" value="OsmC-like"/>
    <property type="match status" value="1"/>
</dbReference>
<dbReference type="InterPro" id="IPR036102">
    <property type="entry name" value="OsmC/Ohrsf"/>
</dbReference>
<dbReference type="AlphaFoldDB" id="A0A1I5BRV0"/>
<dbReference type="RefSeq" id="WP_093410306.1">
    <property type="nucleotide sequence ID" value="NZ_FOVL01000016.1"/>
</dbReference>
<evidence type="ECO:0000313" key="2">
    <source>
        <dbReference type="Proteomes" id="UP000199153"/>
    </source>
</evidence>
<sequence length="149" mass="16924">MEPQAHYYNLDLEWTETRKGKISSPQLNDEIEVATPPEFPGGIEGIWSPEHLFTASVVSCFMTSFTAVAEYSKLDFKSLKCPAVGKMERIDKKFIMSEVVIKPELVIKNTKDEEKAMKLLHKAEEICLITRSIKTEVKMEAIVKITETV</sequence>
<dbReference type="InterPro" id="IPR003718">
    <property type="entry name" value="OsmC/Ohr_fam"/>
</dbReference>
<reference evidence="1 2" key="1">
    <citation type="submission" date="2016-10" db="EMBL/GenBank/DDBJ databases">
        <authorList>
            <person name="de Groot N.N."/>
        </authorList>
    </citation>
    <scope>NUCLEOTIDE SEQUENCE [LARGE SCALE GENOMIC DNA]</scope>
    <source>
        <strain evidence="1 2">DSM 17794</strain>
    </source>
</reference>
<protein>
    <submittedName>
        <fullName evidence="1">Peroxiredoxin, SACOL1771 subfamily</fullName>
    </submittedName>
</protein>
<gene>
    <name evidence="1" type="ORF">SAMN05660413_02527</name>
</gene>
<keyword evidence="2" id="KW-1185">Reference proteome</keyword>
<evidence type="ECO:0000313" key="1">
    <source>
        <dbReference type="EMBL" id="SFN77485.1"/>
    </source>
</evidence>
<accession>A0A1I5BRV0</accession>
<dbReference type="EMBL" id="FOVL01000016">
    <property type="protein sequence ID" value="SFN77485.1"/>
    <property type="molecule type" value="Genomic_DNA"/>
</dbReference>
<dbReference type="Proteomes" id="UP000199153">
    <property type="component" value="Unassembled WGS sequence"/>
</dbReference>
<organism evidence="1 2">
    <name type="scientific">Salegentibacter flavus</name>
    <dbReference type="NCBI Taxonomy" id="287099"/>
    <lineage>
        <taxon>Bacteria</taxon>
        <taxon>Pseudomonadati</taxon>
        <taxon>Bacteroidota</taxon>
        <taxon>Flavobacteriia</taxon>
        <taxon>Flavobacteriales</taxon>
        <taxon>Flavobacteriaceae</taxon>
        <taxon>Salegentibacter</taxon>
    </lineage>
</organism>
<dbReference type="STRING" id="287099.SAMN05660413_02527"/>
<dbReference type="PANTHER" id="PTHR42830:SF2">
    <property type="entry name" value="OSMC_OHR FAMILY PROTEIN"/>
    <property type="match status" value="1"/>
</dbReference>
<dbReference type="InterPro" id="IPR015946">
    <property type="entry name" value="KH_dom-like_a/b"/>
</dbReference>
<dbReference type="InterPro" id="IPR052707">
    <property type="entry name" value="OsmC_Ohr_Peroxiredoxin"/>
</dbReference>
<dbReference type="Pfam" id="PF02566">
    <property type="entry name" value="OsmC"/>
    <property type="match status" value="1"/>
</dbReference>
<dbReference type="Gene3D" id="3.30.300.20">
    <property type="match status" value="1"/>
</dbReference>